<name>A0A229RC60_9PSEU</name>
<comment type="caution">
    <text evidence="1">The sequence shown here is derived from an EMBL/GenBank/DDBJ whole genome shotgun (WGS) entry which is preliminary data.</text>
</comment>
<evidence type="ECO:0000313" key="1">
    <source>
        <dbReference type="EMBL" id="OXM44242.1"/>
    </source>
</evidence>
<dbReference type="RefSeq" id="WP_093939194.1">
    <property type="nucleotide sequence ID" value="NZ_NMQT01000190.1"/>
</dbReference>
<dbReference type="EMBL" id="NMQT01000190">
    <property type="protein sequence ID" value="OXM44242.1"/>
    <property type="molecule type" value="Genomic_DNA"/>
</dbReference>
<proteinExistence type="predicted"/>
<reference evidence="1 2" key="1">
    <citation type="submission" date="2017-07" db="EMBL/GenBank/DDBJ databases">
        <title>Amycolatopsis thailandensis Genome sequencing and assembly.</title>
        <authorList>
            <person name="Kaur N."/>
            <person name="Mayilraj S."/>
        </authorList>
    </citation>
    <scope>NUCLEOTIDE SEQUENCE [LARGE SCALE GENOMIC DNA]</scope>
    <source>
        <strain evidence="1 2">JCM 16380</strain>
    </source>
</reference>
<organism evidence="1 2">
    <name type="scientific">Amycolatopsis thailandensis</name>
    <dbReference type="NCBI Taxonomy" id="589330"/>
    <lineage>
        <taxon>Bacteria</taxon>
        <taxon>Bacillati</taxon>
        <taxon>Actinomycetota</taxon>
        <taxon>Actinomycetes</taxon>
        <taxon>Pseudonocardiales</taxon>
        <taxon>Pseudonocardiaceae</taxon>
        <taxon>Amycolatopsis</taxon>
    </lineage>
</organism>
<dbReference type="Proteomes" id="UP000215223">
    <property type="component" value="Unassembled WGS sequence"/>
</dbReference>
<protein>
    <submittedName>
        <fullName evidence="1">Uncharacterized protein</fullName>
    </submittedName>
</protein>
<accession>A0A229RC60</accession>
<evidence type="ECO:0000313" key="2">
    <source>
        <dbReference type="Proteomes" id="UP000215223"/>
    </source>
</evidence>
<dbReference type="AlphaFoldDB" id="A0A229RC60"/>
<keyword evidence="2" id="KW-1185">Reference proteome</keyword>
<sequence length="97" mass="11271">MTSVHVRRYAYQDQHPAGTDLRAAALTSLRNYARHYGLTFNPDEVRTTTGYRWHRSDPDNPDWNGRSDVRGVRADVRMYRKPLPPTQNHTILVSPHD</sequence>
<gene>
    <name evidence="1" type="ORF">CFP71_40525</name>
</gene>